<evidence type="ECO:0000259" key="5">
    <source>
        <dbReference type="Pfam" id="PF22890"/>
    </source>
</evidence>
<keyword evidence="1" id="KW-0677">Repeat</keyword>
<organism evidence="6">
    <name type="scientific">Chlamydomonas euryale</name>
    <dbReference type="NCBI Taxonomy" id="1486919"/>
    <lineage>
        <taxon>Eukaryota</taxon>
        <taxon>Viridiplantae</taxon>
        <taxon>Chlorophyta</taxon>
        <taxon>core chlorophytes</taxon>
        <taxon>Chlorophyceae</taxon>
        <taxon>CS clade</taxon>
        <taxon>Chlamydomonadales</taxon>
        <taxon>Chlamydomonadaceae</taxon>
        <taxon>Chlamydomonas</taxon>
    </lineage>
</organism>
<dbReference type="PANTHER" id="PTHR12760">
    <property type="entry name" value="TETRATRICOPEPTIDE REPEAT PROTEIN"/>
    <property type="match status" value="1"/>
</dbReference>
<feature type="domain" description="EMC2 TPR-like" evidence="5">
    <location>
        <begin position="101"/>
        <end position="209"/>
    </location>
</feature>
<comment type="subunit">
    <text evidence="4">Component of the ER membrane protein complex (EMC).</text>
</comment>
<dbReference type="InterPro" id="IPR039856">
    <property type="entry name" value="EMC2-like"/>
</dbReference>
<evidence type="ECO:0000313" key="6">
    <source>
        <dbReference type="EMBL" id="CAD8292337.1"/>
    </source>
</evidence>
<sequence length="299" mass="33668">MSSGADLEDAERELIACKTRPSKELLQRYMRVARDTRIRDSEPVAKYGSMLLKHYKTQLGEEELWVVHEQTAIAMLDAGAVSAAQPLIKAVAVRFPNAQRTNRLQGMYFEAGGDLDTAVGIYKDALTRDPTAEMFHKRLVAVEKTRGNAAAAVDALRKYLETFSADREGWEELAELYVEMGMLKQALFCYEELIMMSPTASYLVRYADVLYTLGQYRMARSYYAKAIEMSSGRSARALFGVLQCYANITEKVALQDSRTRAQIELPDLTADVLISMYRKHAPDKLPLLEPMLKAQGLLQ</sequence>
<gene>
    <name evidence="6" type="ORF">CEUR00632_LOCUS11420</name>
</gene>
<reference evidence="6" key="1">
    <citation type="submission" date="2021-01" db="EMBL/GenBank/DDBJ databases">
        <authorList>
            <person name="Corre E."/>
            <person name="Pelletier E."/>
            <person name="Niang G."/>
            <person name="Scheremetjew M."/>
            <person name="Finn R."/>
            <person name="Kale V."/>
            <person name="Holt S."/>
            <person name="Cochrane G."/>
            <person name="Meng A."/>
            <person name="Brown T."/>
            <person name="Cohen L."/>
        </authorList>
    </citation>
    <scope>NUCLEOTIDE SEQUENCE</scope>
    <source>
        <strain evidence="6">CCMP219</strain>
    </source>
</reference>
<evidence type="ECO:0000256" key="1">
    <source>
        <dbReference type="ARBA" id="ARBA00022737"/>
    </source>
</evidence>
<dbReference type="InterPro" id="IPR019734">
    <property type="entry name" value="TPR_rpt"/>
</dbReference>
<evidence type="ECO:0000256" key="4">
    <source>
        <dbReference type="RuleBase" id="RU367091"/>
    </source>
</evidence>
<dbReference type="GO" id="GO:0072546">
    <property type="term" value="C:EMC complex"/>
    <property type="evidence" value="ECO:0007669"/>
    <property type="project" value="UniProtKB-UniRule"/>
</dbReference>
<dbReference type="Pfam" id="PF22890">
    <property type="entry name" value="TPR_EMC2"/>
    <property type="match status" value="1"/>
</dbReference>
<proteinExistence type="inferred from homology"/>
<keyword evidence="4" id="KW-0472">Membrane</keyword>
<dbReference type="EMBL" id="HBEC01024920">
    <property type="protein sequence ID" value="CAD8292337.1"/>
    <property type="molecule type" value="Transcribed_RNA"/>
</dbReference>
<dbReference type="SUPFAM" id="SSF48452">
    <property type="entry name" value="TPR-like"/>
    <property type="match status" value="1"/>
</dbReference>
<accession>A0A7R9VEW4</accession>
<dbReference type="InterPro" id="IPR011990">
    <property type="entry name" value="TPR-like_helical_dom_sf"/>
</dbReference>
<dbReference type="InterPro" id="IPR055217">
    <property type="entry name" value="TPR_EMC2"/>
</dbReference>
<keyword evidence="2 3" id="KW-0802">TPR repeat</keyword>
<feature type="repeat" description="TPR" evidence="3">
    <location>
        <begin position="167"/>
        <end position="200"/>
    </location>
</feature>
<evidence type="ECO:0000256" key="3">
    <source>
        <dbReference type="PROSITE-ProRule" id="PRU00339"/>
    </source>
</evidence>
<comment type="similarity">
    <text evidence="4">Belongs to the EMC2 family.</text>
</comment>
<protein>
    <recommendedName>
        <fullName evidence="4">ER membrane protein complex subunit 2</fullName>
    </recommendedName>
</protein>
<comment type="subcellular location">
    <subcellularLocation>
        <location evidence="4">Endoplasmic reticulum membrane</location>
        <topology evidence="4">Peripheral membrane protein</topology>
        <orientation evidence="4">Cytoplasmic side</orientation>
    </subcellularLocation>
</comment>
<keyword evidence="4" id="KW-0256">Endoplasmic reticulum</keyword>
<dbReference type="PROSITE" id="PS50005">
    <property type="entry name" value="TPR"/>
    <property type="match status" value="1"/>
</dbReference>
<name>A0A7R9VEW4_9CHLO</name>
<comment type="function">
    <text evidence="4">Part of the endoplasmic reticulum membrane protein complex (EMC) that enables the energy-independent insertion into endoplasmic reticulum membranes of newly synthesized membrane proteins.</text>
</comment>
<dbReference type="AlphaFoldDB" id="A0A7R9VEW4"/>
<dbReference type="Gene3D" id="1.25.40.10">
    <property type="entry name" value="Tetratricopeptide repeat domain"/>
    <property type="match status" value="1"/>
</dbReference>
<evidence type="ECO:0000256" key="2">
    <source>
        <dbReference type="ARBA" id="ARBA00022803"/>
    </source>
</evidence>